<reference evidence="2" key="1">
    <citation type="submission" date="2023-03" db="EMBL/GenBank/DDBJ databases">
        <title>Massive genome expansion in bonnet fungi (Mycena s.s.) driven by repeated elements and novel gene families across ecological guilds.</title>
        <authorList>
            <consortium name="Lawrence Berkeley National Laboratory"/>
            <person name="Harder C.B."/>
            <person name="Miyauchi S."/>
            <person name="Viragh M."/>
            <person name="Kuo A."/>
            <person name="Thoen E."/>
            <person name="Andreopoulos B."/>
            <person name="Lu D."/>
            <person name="Skrede I."/>
            <person name="Drula E."/>
            <person name="Henrissat B."/>
            <person name="Morin E."/>
            <person name="Kohler A."/>
            <person name="Barry K."/>
            <person name="LaButti K."/>
            <person name="Morin E."/>
            <person name="Salamov A."/>
            <person name="Lipzen A."/>
            <person name="Mereny Z."/>
            <person name="Hegedus B."/>
            <person name="Baldrian P."/>
            <person name="Stursova M."/>
            <person name="Weitz H."/>
            <person name="Taylor A."/>
            <person name="Grigoriev I.V."/>
            <person name="Nagy L.G."/>
            <person name="Martin F."/>
            <person name="Kauserud H."/>
        </authorList>
    </citation>
    <scope>NUCLEOTIDE SEQUENCE</scope>
    <source>
        <strain evidence="2">CBHHK067</strain>
    </source>
</reference>
<comment type="caution">
    <text evidence="2">The sequence shown here is derived from an EMBL/GenBank/DDBJ whole genome shotgun (WGS) entry which is preliminary data.</text>
</comment>
<gene>
    <name evidence="2" type="ORF">B0H17DRAFT_1138694</name>
</gene>
<accession>A0AAD7D617</accession>
<organism evidence="2 3">
    <name type="scientific">Mycena rosella</name>
    <name type="common">Pink bonnet</name>
    <name type="synonym">Agaricus rosellus</name>
    <dbReference type="NCBI Taxonomy" id="1033263"/>
    <lineage>
        <taxon>Eukaryota</taxon>
        <taxon>Fungi</taxon>
        <taxon>Dikarya</taxon>
        <taxon>Basidiomycota</taxon>
        <taxon>Agaricomycotina</taxon>
        <taxon>Agaricomycetes</taxon>
        <taxon>Agaricomycetidae</taxon>
        <taxon>Agaricales</taxon>
        <taxon>Marasmiineae</taxon>
        <taxon>Mycenaceae</taxon>
        <taxon>Mycena</taxon>
    </lineage>
</organism>
<evidence type="ECO:0000313" key="3">
    <source>
        <dbReference type="Proteomes" id="UP001221757"/>
    </source>
</evidence>
<evidence type="ECO:0000313" key="2">
    <source>
        <dbReference type="EMBL" id="KAJ7681129.1"/>
    </source>
</evidence>
<feature type="region of interest" description="Disordered" evidence="1">
    <location>
        <begin position="42"/>
        <end position="103"/>
    </location>
</feature>
<proteinExistence type="predicted"/>
<dbReference type="AlphaFoldDB" id="A0AAD7D617"/>
<sequence length="103" mass="10858">MLTTIAAPQLLLPSSLNHCHHLGRSSPGIMVKTKRAAASSEKALNAASIASGEAREAEQPKKCSLGRGSKNTKVKAPEPSGAPEEPEDELATDDRDTDKIVIE</sequence>
<keyword evidence="3" id="KW-1185">Reference proteome</keyword>
<dbReference type="EMBL" id="JARKIE010000122">
    <property type="protein sequence ID" value="KAJ7681129.1"/>
    <property type="molecule type" value="Genomic_DNA"/>
</dbReference>
<feature type="compositionally biased region" description="Basic and acidic residues" evidence="1">
    <location>
        <begin position="92"/>
        <end position="103"/>
    </location>
</feature>
<name>A0AAD7D617_MYCRO</name>
<evidence type="ECO:0000256" key="1">
    <source>
        <dbReference type="SAM" id="MobiDB-lite"/>
    </source>
</evidence>
<protein>
    <submittedName>
        <fullName evidence="2">Uncharacterized protein</fullName>
    </submittedName>
</protein>
<dbReference type="Proteomes" id="UP001221757">
    <property type="component" value="Unassembled WGS sequence"/>
</dbReference>